<dbReference type="EMBL" id="GGEC01007249">
    <property type="protein sequence ID" value="MBW87732.1"/>
    <property type="molecule type" value="Transcribed_RNA"/>
</dbReference>
<reference evidence="1" key="1">
    <citation type="submission" date="2018-02" db="EMBL/GenBank/DDBJ databases">
        <title>Rhizophora mucronata_Transcriptome.</title>
        <authorList>
            <person name="Meera S.P."/>
            <person name="Sreeshan A."/>
            <person name="Augustine A."/>
        </authorList>
    </citation>
    <scope>NUCLEOTIDE SEQUENCE</scope>
    <source>
        <tissue evidence="1">Leaf</tissue>
    </source>
</reference>
<dbReference type="AlphaFoldDB" id="A0A2P2J2P3"/>
<accession>A0A2P2J2P3</accession>
<protein>
    <submittedName>
        <fullName evidence="1">Uncharacterized protein</fullName>
    </submittedName>
</protein>
<evidence type="ECO:0000313" key="1">
    <source>
        <dbReference type="EMBL" id="MBW87732.1"/>
    </source>
</evidence>
<organism evidence="1">
    <name type="scientific">Rhizophora mucronata</name>
    <name type="common">Asiatic mangrove</name>
    <dbReference type="NCBI Taxonomy" id="61149"/>
    <lineage>
        <taxon>Eukaryota</taxon>
        <taxon>Viridiplantae</taxon>
        <taxon>Streptophyta</taxon>
        <taxon>Embryophyta</taxon>
        <taxon>Tracheophyta</taxon>
        <taxon>Spermatophyta</taxon>
        <taxon>Magnoliopsida</taxon>
        <taxon>eudicotyledons</taxon>
        <taxon>Gunneridae</taxon>
        <taxon>Pentapetalae</taxon>
        <taxon>rosids</taxon>
        <taxon>fabids</taxon>
        <taxon>Malpighiales</taxon>
        <taxon>Rhizophoraceae</taxon>
        <taxon>Rhizophora</taxon>
    </lineage>
</organism>
<proteinExistence type="predicted"/>
<name>A0A2P2J2P3_RHIMU</name>
<sequence>MRKIQKSPNCRPTTCLQLIESVAACYELVISLLMCAVVSKVRSKQLNI</sequence>